<keyword evidence="1" id="KW-0812">Transmembrane</keyword>
<dbReference type="KEGG" id="ifn:GM661_17470"/>
<dbReference type="EMBL" id="CP046640">
    <property type="protein sequence ID" value="QTL99614.1"/>
    <property type="molecule type" value="Genomic_DNA"/>
</dbReference>
<keyword evidence="1" id="KW-0472">Membrane</keyword>
<feature type="transmembrane region" description="Helical" evidence="1">
    <location>
        <begin position="20"/>
        <end position="44"/>
    </location>
</feature>
<dbReference type="InterPro" id="IPR010656">
    <property type="entry name" value="DctM"/>
</dbReference>
<evidence type="ECO:0000256" key="1">
    <source>
        <dbReference type="SAM" id="Phobius"/>
    </source>
</evidence>
<name>A0A8A7KNI6_9FIRM</name>
<dbReference type="AlphaFoldDB" id="A0A8A7KNI6"/>
<evidence type="ECO:0000259" key="2">
    <source>
        <dbReference type="Pfam" id="PF06808"/>
    </source>
</evidence>
<proteinExistence type="predicted"/>
<dbReference type="Proteomes" id="UP000665020">
    <property type="component" value="Chromosome"/>
</dbReference>
<reference evidence="3" key="1">
    <citation type="submission" date="2019-12" db="EMBL/GenBank/DDBJ databases">
        <authorList>
            <person name="zhang j."/>
            <person name="sun C.M."/>
        </authorList>
    </citation>
    <scope>NUCLEOTIDE SEQUENCE</scope>
    <source>
        <strain evidence="3">NS-1</strain>
    </source>
</reference>
<keyword evidence="1" id="KW-1133">Transmembrane helix</keyword>
<dbReference type="Pfam" id="PF06808">
    <property type="entry name" value="DctM"/>
    <property type="match status" value="1"/>
</dbReference>
<evidence type="ECO:0000313" key="4">
    <source>
        <dbReference type="Proteomes" id="UP000665020"/>
    </source>
</evidence>
<organism evidence="3 4">
    <name type="scientific">Iocasia fonsfrigidae</name>
    <dbReference type="NCBI Taxonomy" id="2682810"/>
    <lineage>
        <taxon>Bacteria</taxon>
        <taxon>Bacillati</taxon>
        <taxon>Bacillota</taxon>
        <taxon>Clostridia</taxon>
        <taxon>Halanaerobiales</taxon>
        <taxon>Halanaerobiaceae</taxon>
        <taxon>Iocasia</taxon>
    </lineage>
</organism>
<keyword evidence="4" id="KW-1185">Reference proteome</keyword>
<protein>
    <submittedName>
        <fullName evidence="3">TRAP transporter large permease subunit</fullName>
    </submittedName>
</protein>
<dbReference type="RefSeq" id="WP_230867947.1">
    <property type="nucleotide sequence ID" value="NZ_CP046640.1"/>
</dbReference>
<sequence length="59" mass="6377">MLAPIFSEMLLVLGFHPLHAGTVMIIVMNVGLITPPLGVCLFAASSVSGEKFEEKFCRI</sequence>
<accession>A0A8A7KNI6</accession>
<gene>
    <name evidence="3" type="ORF">GM661_17470</name>
</gene>
<feature type="domain" description="TRAP C4-dicarboxylate transport system permease DctM subunit" evidence="2">
    <location>
        <begin position="2"/>
        <end position="54"/>
    </location>
</feature>
<evidence type="ECO:0000313" key="3">
    <source>
        <dbReference type="EMBL" id="QTL99614.1"/>
    </source>
</evidence>